<comment type="caution">
    <text evidence="1">The sequence shown here is derived from an EMBL/GenBank/DDBJ whole genome shotgun (WGS) entry which is preliminary data.</text>
</comment>
<organism evidence="1 2">
    <name type="scientific">Candidatus Blautia merdigallinarum</name>
    <dbReference type="NCBI Taxonomy" id="2838495"/>
    <lineage>
        <taxon>Bacteria</taxon>
        <taxon>Bacillati</taxon>
        <taxon>Bacillota</taxon>
        <taxon>Clostridia</taxon>
        <taxon>Lachnospirales</taxon>
        <taxon>Lachnospiraceae</taxon>
        <taxon>Blautia</taxon>
    </lineage>
</organism>
<gene>
    <name evidence="1" type="ORF">H9935_14645</name>
</gene>
<dbReference type="Proteomes" id="UP000823893">
    <property type="component" value="Unassembled WGS sequence"/>
</dbReference>
<evidence type="ECO:0000313" key="1">
    <source>
        <dbReference type="EMBL" id="HJC12008.1"/>
    </source>
</evidence>
<proteinExistence type="predicted"/>
<sequence length="189" mass="21646">MSFLEEQLNAAGFFQYGVVDTMDINFSQEVRAMCEVNTCREYGKTWACPPAVGTVDECKKRIQQYEKMLVFSVKYDLEDSFDFEGMMEGAKQFKKACRTFDKAIKPYLEHYLILSNEDCDLCKECTYPDAPCRFPDRVHGSLEGNGIFVNEIAKLAQVKYNNGANTVTYFGALVCHEKDLKELENLEVK</sequence>
<name>A0A9D2N8S0_9FIRM</name>
<dbReference type="AlphaFoldDB" id="A0A9D2N8S0"/>
<dbReference type="Pfam" id="PF10050">
    <property type="entry name" value="DUF2284"/>
    <property type="match status" value="1"/>
</dbReference>
<evidence type="ECO:0000313" key="2">
    <source>
        <dbReference type="Proteomes" id="UP000823893"/>
    </source>
</evidence>
<reference evidence="1" key="1">
    <citation type="journal article" date="2021" name="PeerJ">
        <title>Extensive microbial diversity within the chicken gut microbiome revealed by metagenomics and culture.</title>
        <authorList>
            <person name="Gilroy R."/>
            <person name="Ravi A."/>
            <person name="Getino M."/>
            <person name="Pursley I."/>
            <person name="Horton D.L."/>
            <person name="Alikhan N.F."/>
            <person name="Baker D."/>
            <person name="Gharbi K."/>
            <person name="Hall N."/>
            <person name="Watson M."/>
            <person name="Adriaenssens E.M."/>
            <person name="Foster-Nyarko E."/>
            <person name="Jarju S."/>
            <person name="Secka A."/>
            <person name="Antonio M."/>
            <person name="Oren A."/>
            <person name="Chaudhuri R.R."/>
            <person name="La Ragione R."/>
            <person name="Hildebrand F."/>
            <person name="Pallen M.J."/>
        </authorList>
    </citation>
    <scope>NUCLEOTIDE SEQUENCE</scope>
    <source>
        <strain evidence="1">ChiSxjej6B18-287</strain>
    </source>
</reference>
<reference evidence="1" key="2">
    <citation type="submission" date="2021-04" db="EMBL/GenBank/DDBJ databases">
        <authorList>
            <person name="Gilroy R."/>
        </authorList>
    </citation>
    <scope>NUCLEOTIDE SEQUENCE</scope>
    <source>
        <strain evidence="1">ChiSxjej6B18-287</strain>
    </source>
</reference>
<dbReference type="EMBL" id="DWWV01000200">
    <property type="protein sequence ID" value="HJC12008.1"/>
    <property type="molecule type" value="Genomic_DNA"/>
</dbReference>
<protein>
    <submittedName>
        <fullName evidence="1">DUF2284 domain-containing protein</fullName>
    </submittedName>
</protein>
<dbReference type="InterPro" id="IPR019271">
    <property type="entry name" value="DUF2284_metal-binding"/>
</dbReference>
<accession>A0A9D2N8S0</accession>